<proteinExistence type="inferred from homology"/>
<evidence type="ECO:0000256" key="3">
    <source>
        <dbReference type="ARBA" id="ARBA00022603"/>
    </source>
</evidence>
<evidence type="ECO:0000256" key="2">
    <source>
        <dbReference type="ARBA" id="ARBA00022490"/>
    </source>
</evidence>
<dbReference type="RefSeq" id="WP_218915760.1">
    <property type="nucleotide sequence ID" value="NZ_CP010975.1"/>
</dbReference>
<dbReference type="GO" id="GO:0006307">
    <property type="term" value="P:DNA alkylation repair"/>
    <property type="evidence" value="ECO:0007669"/>
    <property type="project" value="UniProtKB-UniRule"/>
</dbReference>
<evidence type="ECO:0000256" key="7">
    <source>
        <dbReference type="ARBA" id="ARBA00049348"/>
    </source>
</evidence>
<evidence type="ECO:0000259" key="10">
    <source>
        <dbReference type="Pfam" id="PF02870"/>
    </source>
</evidence>
<dbReference type="STRING" id="914150.TQ33_1571"/>
<feature type="domain" description="Methylguanine DNA methyltransferase ribonuclease-like" evidence="10">
    <location>
        <begin position="3"/>
        <end position="71"/>
    </location>
</feature>
<keyword evidence="6 8" id="KW-0234">DNA repair</keyword>
<evidence type="ECO:0000313" key="12">
    <source>
        <dbReference type="Proteomes" id="UP000034071"/>
    </source>
</evidence>
<accession>A0A0F6RD09</accession>
<dbReference type="SUPFAM" id="SSF46767">
    <property type="entry name" value="Methylated DNA-protein cysteine methyltransferase, C-terminal domain"/>
    <property type="match status" value="1"/>
</dbReference>
<dbReference type="Pfam" id="PF01035">
    <property type="entry name" value="DNA_binding_1"/>
    <property type="match status" value="1"/>
</dbReference>
<evidence type="ECO:0000313" key="11">
    <source>
        <dbReference type="EMBL" id="AKE52516.1"/>
    </source>
</evidence>
<dbReference type="Gene3D" id="1.10.10.10">
    <property type="entry name" value="Winged helix-like DNA-binding domain superfamily/Winged helix DNA-binding domain"/>
    <property type="match status" value="1"/>
</dbReference>
<dbReference type="CDD" id="cd06445">
    <property type="entry name" value="ATase"/>
    <property type="match status" value="1"/>
</dbReference>
<reference evidence="11 12" key="1">
    <citation type="submission" date="2015-02" db="EMBL/GenBank/DDBJ databases">
        <title>Complete genome sequence of Kangiella geojedonensis strain YCS-5T.</title>
        <authorList>
            <person name="Kim K.M."/>
        </authorList>
    </citation>
    <scope>NUCLEOTIDE SEQUENCE [LARGE SCALE GENOMIC DNA]</scope>
    <source>
        <strain evidence="11 12">YCS-5</strain>
    </source>
</reference>
<dbReference type="InterPro" id="IPR001497">
    <property type="entry name" value="MethylDNA_cys_MeTrfase_AS"/>
</dbReference>
<comment type="subcellular location">
    <subcellularLocation>
        <location evidence="8">Cytoplasm</location>
    </subcellularLocation>
</comment>
<evidence type="ECO:0000256" key="1">
    <source>
        <dbReference type="ARBA" id="ARBA00001286"/>
    </source>
</evidence>
<keyword evidence="2 8" id="KW-0963">Cytoplasm</keyword>
<dbReference type="GO" id="GO:0032259">
    <property type="term" value="P:methylation"/>
    <property type="evidence" value="ECO:0007669"/>
    <property type="project" value="UniProtKB-KW"/>
</dbReference>
<dbReference type="InterPro" id="IPR023546">
    <property type="entry name" value="MGMT"/>
</dbReference>
<evidence type="ECO:0000256" key="8">
    <source>
        <dbReference type="HAMAP-Rule" id="MF_00772"/>
    </source>
</evidence>
<dbReference type="SUPFAM" id="SSF53155">
    <property type="entry name" value="Methylated DNA-protein cysteine methyltransferase domain"/>
    <property type="match status" value="1"/>
</dbReference>
<keyword evidence="3 8" id="KW-0489">Methyltransferase</keyword>
<dbReference type="InterPro" id="IPR036217">
    <property type="entry name" value="MethylDNA_cys_MeTrfase_DNAb"/>
</dbReference>
<dbReference type="InterPro" id="IPR036388">
    <property type="entry name" value="WH-like_DNA-bd_sf"/>
</dbReference>
<evidence type="ECO:0000259" key="9">
    <source>
        <dbReference type="Pfam" id="PF01035"/>
    </source>
</evidence>
<protein>
    <recommendedName>
        <fullName evidence="8">Methylated-DNA--protein-cysteine methyltransferase</fullName>
        <ecNumber evidence="8">2.1.1.63</ecNumber>
    </recommendedName>
    <alternativeName>
        <fullName evidence="8">6-O-methylguanine-DNA methyltransferase</fullName>
        <shortName evidence="8">MGMT</shortName>
    </alternativeName>
    <alternativeName>
        <fullName evidence="8">O-6-methylguanine-DNA-alkyltransferase</fullName>
    </alternativeName>
</protein>
<feature type="active site" description="Nucleophile; methyl group acceptor" evidence="8">
    <location>
        <position position="127"/>
    </location>
</feature>
<dbReference type="HOGENOM" id="CLU_000445_52_2_6"/>
<evidence type="ECO:0000256" key="5">
    <source>
        <dbReference type="ARBA" id="ARBA00022763"/>
    </source>
</evidence>
<dbReference type="EMBL" id="CP010975">
    <property type="protein sequence ID" value="AKE52516.1"/>
    <property type="molecule type" value="Genomic_DNA"/>
</dbReference>
<dbReference type="GO" id="GO:0005737">
    <property type="term" value="C:cytoplasm"/>
    <property type="evidence" value="ECO:0007669"/>
    <property type="project" value="UniProtKB-SubCell"/>
</dbReference>
<dbReference type="PANTHER" id="PTHR10815:SF5">
    <property type="entry name" value="METHYLATED-DNA--PROTEIN-CYSTEINE METHYLTRANSFERASE"/>
    <property type="match status" value="1"/>
</dbReference>
<dbReference type="PANTHER" id="PTHR10815">
    <property type="entry name" value="METHYLATED-DNA--PROTEIN-CYSTEINE METHYLTRANSFERASE"/>
    <property type="match status" value="1"/>
</dbReference>
<organism evidence="11 12">
    <name type="scientific">Kangiella geojedonensis</name>
    <dbReference type="NCBI Taxonomy" id="914150"/>
    <lineage>
        <taxon>Bacteria</taxon>
        <taxon>Pseudomonadati</taxon>
        <taxon>Pseudomonadota</taxon>
        <taxon>Gammaproteobacteria</taxon>
        <taxon>Kangiellales</taxon>
        <taxon>Kangiellaceae</taxon>
        <taxon>Kangiella</taxon>
    </lineage>
</organism>
<dbReference type="Pfam" id="PF02870">
    <property type="entry name" value="Methyltransf_1N"/>
    <property type="match status" value="1"/>
</dbReference>
<dbReference type="AlphaFoldDB" id="A0A0F6RD09"/>
<name>A0A0F6RD09_9GAMM</name>
<dbReference type="InterPro" id="IPR014048">
    <property type="entry name" value="MethylDNA_cys_MeTrfase_DNA-bd"/>
</dbReference>
<dbReference type="PATRIC" id="fig|914150.5.peg.1592"/>
<comment type="function">
    <text evidence="8">Involved in the cellular defense against the biological effects of O6-methylguanine (O6-MeG) and O4-methylthymine (O4-MeT) in DNA. Repairs the methylated nucleobase in DNA by stoichiometrically transferring the methyl group to a cysteine residue in the enzyme. This is a suicide reaction: the enzyme is irreversibly inactivated.</text>
</comment>
<dbReference type="HAMAP" id="MF_00772">
    <property type="entry name" value="OGT"/>
    <property type="match status" value="1"/>
</dbReference>
<gene>
    <name evidence="11" type="ORF">TQ33_1571</name>
</gene>
<comment type="catalytic activity">
    <reaction evidence="1 8">
        <text>a 4-O-methyl-thymidine in DNA + L-cysteinyl-[protein] = a thymidine in DNA + S-methyl-L-cysteinyl-[protein]</text>
        <dbReference type="Rhea" id="RHEA:53428"/>
        <dbReference type="Rhea" id="RHEA-COMP:10131"/>
        <dbReference type="Rhea" id="RHEA-COMP:10132"/>
        <dbReference type="Rhea" id="RHEA-COMP:13555"/>
        <dbReference type="Rhea" id="RHEA-COMP:13556"/>
        <dbReference type="ChEBI" id="CHEBI:29950"/>
        <dbReference type="ChEBI" id="CHEBI:82612"/>
        <dbReference type="ChEBI" id="CHEBI:137386"/>
        <dbReference type="ChEBI" id="CHEBI:137387"/>
        <dbReference type="EC" id="2.1.1.63"/>
    </reaction>
</comment>
<comment type="similarity">
    <text evidence="8">Belongs to the MGMT family.</text>
</comment>
<dbReference type="PROSITE" id="PS00374">
    <property type="entry name" value="MGMT"/>
    <property type="match status" value="1"/>
</dbReference>
<dbReference type="Gene3D" id="3.30.160.70">
    <property type="entry name" value="Methylated DNA-protein cysteine methyltransferase domain"/>
    <property type="match status" value="1"/>
</dbReference>
<sequence length="157" mass="17392">MTMYYQQMSCPFGTVHLYATEQHLKALLFKPWAKVEKSTLTQQSNAVLEQTKSQLNEYFEGTRQTFSIPLESQGTDFQKQVWQTLITIPFGTTWNYGQLAVAIGNKNASRAVGAANGKNPISIIVPCHRVIGANGTLTGYAGGLKAKEWLLKHEGVL</sequence>
<dbReference type="Proteomes" id="UP000034071">
    <property type="component" value="Chromosome"/>
</dbReference>
<dbReference type="InterPro" id="IPR008332">
    <property type="entry name" value="MethylG_MeTrfase_N"/>
</dbReference>
<dbReference type="InterPro" id="IPR036631">
    <property type="entry name" value="MGMT_N_sf"/>
</dbReference>
<evidence type="ECO:0000256" key="6">
    <source>
        <dbReference type="ARBA" id="ARBA00023204"/>
    </source>
</evidence>
<dbReference type="KEGG" id="kge:TQ33_1571"/>
<dbReference type="EC" id="2.1.1.63" evidence="8"/>
<dbReference type="NCBIfam" id="TIGR00589">
    <property type="entry name" value="ogt"/>
    <property type="match status" value="1"/>
</dbReference>
<keyword evidence="12" id="KW-1185">Reference proteome</keyword>
<keyword evidence="5 8" id="KW-0227">DNA damage</keyword>
<feature type="domain" description="Methylated-DNA-[protein]-cysteine S-methyltransferase DNA binding" evidence="9">
    <location>
        <begin position="76"/>
        <end position="156"/>
    </location>
</feature>
<evidence type="ECO:0000256" key="4">
    <source>
        <dbReference type="ARBA" id="ARBA00022679"/>
    </source>
</evidence>
<comment type="miscellaneous">
    <text evidence="8">This enzyme catalyzes only one turnover and therefore is not strictly catalytic. According to one definition, an enzyme is a biocatalyst that acts repeatedly and over many reaction cycles.</text>
</comment>
<keyword evidence="4 8" id="KW-0808">Transferase</keyword>
<comment type="catalytic activity">
    <reaction evidence="7 8">
        <text>a 6-O-methyl-2'-deoxyguanosine in DNA + L-cysteinyl-[protein] = S-methyl-L-cysteinyl-[protein] + a 2'-deoxyguanosine in DNA</text>
        <dbReference type="Rhea" id="RHEA:24000"/>
        <dbReference type="Rhea" id="RHEA-COMP:10131"/>
        <dbReference type="Rhea" id="RHEA-COMP:10132"/>
        <dbReference type="Rhea" id="RHEA-COMP:11367"/>
        <dbReference type="Rhea" id="RHEA-COMP:11368"/>
        <dbReference type="ChEBI" id="CHEBI:29950"/>
        <dbReference type="ChEBI" id="CHEBI:82612"/>
        <dbReference type="ChEBI" id="CHEBI:85445"/>
        <dbReference type="ChEBI" id="CHEBI:85448"/>
        <dbReference type="EC" id="2.1.1.63"/>
    </reaction>
</comment>
<dbReference type="GO" id="GO:0003908">
    <property type="term" value="F:methylated-DNA-[protein]-cysteine S-methyltransferase activity"/>
    <property type="evidence" value="ECO:0007669"/>
    <property type="project" value="UniProtKB-UniRule"/>
</dbReference>
<dbReference type="FunFam" id="1.10.10.10:FF:000337">
    <property type="entry name" value="Methylated-DNA--protein-cysteine methyltransferase"/>
    <property type="match status" value="1"/>
</dbReference>